<evidence type="ECO:0000256" key="1">
    <source>
        <dbReference type="ARBA" id="ARBA00001947"/>
    </source>
</evidence>
<dbReference type="PANTHER" id="PTHR30096">
    <property type="entry name" value="4,5-DOPA DIOXYGENASE EXTRADIOL-LIKE PROTEIN"/>
    <property type="match status" value="1"/>
</dbReference>
<organism evidence="7 8">
    <name type="scientific">Aspergillus uvarum CBS 121591</name>
    <dbReference type="NCBI Taxonomy" id="1448315"/>
    <lineage>
        <taxon>Eukaryota</taxon>
        <taxon>Fungi</taxon>
        <taxon>Dikarya</taxon>
        <taxon>Ascomycota</taxon>
        <taxon>Pezizomycotina</taxon>
        <taxon>Eurotiomycetes</taxon>
        <taxon>Eurotiomycetidae</taxon>
        <taxon>Eurotiales</taxon>
        <taxon>Aspergillaceae</taxon>
        <taxon>Aspergillus</taxon>
        <taxon>Aspergillus subgen. Circumdati</taxon>
    </lineage>
</organism>
<evidence type="ECO:0000313" key="7">
    <source>
        <dbReference type="EMBL" id="PYH83347.1"/>
    </source>
</evidence>
<proteinExistence type="inferred from homology"/>
<dbReference type="STRING" id="1448315.A0A319CJK4"/>
<keyword evidence="3" id="KW-0479">Metal-binding</keyword>
<keyword evidence="8" id="KW-1185">Reference proteome</keyword>
<keyword evidence="4" id="KW-0862">Zinc</keyword>
<evidence type="ECO:0000256" key="2">
    <source>
        <dbReference type="ARBA" id="ARBA00007581"/>
    </source>
</evidence>
<dbReference type="AlphaFoldDB" id="A0A319CJK4"/>
<dbReference type="GeneID" id="37142554"/>
<keyword evidence="5" id="KW-0560">Oxidoreductase</keyword>
<dbReference type="Gene3D" id="3.40.830.10">
    <property type="entry name" value="LigB-like"/>
    <property type="match status" value="1"/>
</dbReference>
<feature type="domain" description="Extradiol ring-cleavage dioxygenase class III enzyme subunit B" evidence="6">
    <location>
        <begin position="26"/>
        <end position="255"/>
    </location>
</feature>
<evidence type="ECO:0000313" key="8">
    <source>
        <dbReference type="Proteomes" id="UP000248340"/>
    </source>
</evidence>
<dbReference type="CDD" id="cd07363">
    <property type="entry name" value="45_DOPA_Dioxygenase"/>
    <property type="match status" value="1"/>
</dbReference>
<dbReference type="InterPro" id="IPR004183">
    <property type="entry name" value="Xdiol_dOase_suB"/>
</dbReference>
<evidence type="ECO:0000256" key="4">
    <source>
        <dbReference type="ARBA" id="ARBA00022833"/>
    </source>
</evidence>
<evidence type="ECO:0000256" key="5">
    <source>
        <dbReference type="ARBA" id="ARBA00023002"/>
    </source>
</evidence>
<dbReference type="PANTHER" id="PTHR30096:SF0">
    <property type="entry name" value="4,5-DOPA DIOXYGENASE EXTRADIOL-LIKE PROTEIN"/>
    <property type="match status" value="1"/>
</dbReference>
<dbReference type="SUPFAM" id="SSF53213">
    <property type="entry name" value="LigB-like"/>
    <property type="match status" value="1"/>
</dbReference>
<dbReference type="GO" id="GO:0016702">
    <property type="term" value="F:oxidoreductase activity, acting on single donors with incorporation of molecular oxygen, incorporation of two atoms of oxygen"/>
    <property type="evidence" value="ECO:0007669"/>
    <property type="project" value="UniProtKB-ARBA"/>
</dbReference>
<name>A0A319CJK4_9EURO</name>
<dbReference type="RefSeq" id="XP_025493547.1">
    <property type="nucleotide sequence ID" value="XM_025639812.1"/>
</dbReference>
<dbReference type="Pfam" id="PF02900">
    <property type="entry name" value="LigB"/>
    <property type="match status" value="1"/>
</dbReference>
<comment type="similarity">
    <text evidence="2">Belongs to the DODA-type extradiol aromatic ring-opening dioxygenase family.</text>
</comment>
<evidence type="ECO:0000256" key="3">
    <source>
        <dbReference type="ARBA" id="ARBA00022723"/>
    </source>
</evidence>
<dbReference type="GO" id="GO:0008270">
    <property type="term" value="F:zinc ion binding"/>
    <property type="evidence" value="ECO:0007669"/>
    <property type="project" value="InterPro"/>
</dbReference>
<dbReference type="InterPro" id="IPR014436">
    <property type="entry name" value="Extradiol_dOase_DODA"/>
</dbReference>
<sequence>MPDHTRLPTYFIGHGGVSILFKPGYGPVQDELRQIGREIHGLRPEAIVVVSGHHQSENLGVVEINLKEPTKVWHDLGPSWKNTYPHVFEYEYPHQSSRALGEQVLQHLQGHGIRAEGVERDLDHGIWVPFKLMFPEGSPEELINVPILQVSSFAEDDYAAHVELGRALARLPGRILIVGSGMLCHNLRATRESTDLTVVKAIETAALQILETTPQTTQGLTEAFLQLPRRPDWPLAHPTVEHVLPLYVTLGAAEEIESAQGKEGLEEGDVESWNRNQYIVEEIRELFGKHVGLMMTWMTGSGLIWKNIYQREGPSSWNQIRAFLLHIYMTPERNASVYLRYVTCAQLVKDSHNRSKLLHSLVPFSDQ</sequence>
<dbReference type="OrthoDB" id="7396853at2759"/>
<accession>A0A319CJK4</accession>
<dbReference type="GO" id="GO:0008198">
    <property type="term" value="F:ferrous iron binding"/>
    <property type="evidence" value="ECO:0007669"/>
    <property type="project" value="InterPro"/>
</dbReference>
<dbReference type="VEuPathDB" id="FungiDB:BO82DRAFT_411879"/>
<protein>
    <submittedName>
        <fullName evidence="7">LigB-domain-containing protein</fullName>
    </submittedName>
</protein>
<comment type="cofactor">
    <cofactor evidence="1">
        <name>Zn(2+)</name>
        <dbReference type="ChEBI" id="CHEBI:29105"/>
    </cofactor>
</comment>
<reference evidence="7 8" key="1">
    <citation type="submission" date="2016-12" db="EMBL/GenBank/DDBJ databases">
        <title>The genomes of Aspergillus section Nigri reveals drivers in fungal speciation.</title>
        <authorList>
            <consortium name="DOE Joint Genome Institute"/>
            <person name="Vesth T.C."/>
            <person name="Nybo J."/>
            <person name="Theobald S."/>
            <person name="Brandl J."/>
            <person name="Frisvad J.C."/>
            <person name="Nielsen K.F."/>
            <person name="Lyhne E.K."/>
            <person name="Kogle M.E."/>
            <person name="Kuo A."/>
            <person name="Riley R."/>
            <person name="Clum A."/>
            <person name="Nolan M."/>
            <person name="Lipzen A."/>
            <person name="Salamov A."/>
            <person name="Henrissat B."/>
            <person name="Wiebenga A."/>
            <person name="De Vries R.P."/>
            <person name="Grigoriev I.V."/>
            <person name="Mortensen U.H."/>
            <person name="Andersen M.R."/>
            <person name="Baker S.E."/>
        </authorList>
    </citation>
    <scope>NUCLEOTIDE SEQUENCE [LARGE SCALE GENOMIC DNA]</scope>
    <source>
        <strain evidence="7 8">CBS 121591</strain>
    </source>
</reference>
<gene>
    <name evidence="7" type="ORF">BO82DRAFT_411879</name>
</gene>
<dbReference type="EMBL" id="KZ821690">
    <property type="protein sequence ID" value="PYH83347.1"/>
    <property type="molecule type" value="Genomic_DNA"/>
</dbReference>
<dbReference type="Proteomes" id="UP000248340">
    <property type="component" value="Unassembled WGS sequence"/>
</dbReference>
<evidence type="ECO:0000259" key="6">
    <source>
        <dbReference type="Pfam" id="PF02900"/>
    </source>
</evidence>